<evidence type="ECO:0000313" key="2">
    <source>
        <dbReference type="Proteomes" id="UP000238274"/>
    </source>
</evidence>
<sequence>MAILGQDKQSHPETETLAGAELCYVGSKRNPILEKVLPTERNTPSTLELFPSPPILNDMPDNSNDNTSRNTGDGPSSPPVSDPADDSDLRYDPRLSSNATSDNLHHDTSGHPGGDPSSRPVSDPADDSNILYDPRLSANATSDNLHRDTSCHPGGGPPSRPVSDPADDSNILYDPRLSSNATSDNLHHDTSGHPGGGPPSRPVSDPADDSDLRYKINLETDLAEAFEAITTSGTFAAWEALPTIPPTGLVVDGVGEVPMPMGTEQVRQLIAKSHQAPFGRGSETLVDVAVRNTWQVNGDQLRFLDPAWQGYLVDLSKRVATSLGIEGPIRTELFKMLIYEKGAMFKPHTDTEKIPGMFGTMIICLPSAHTGGEVVVTHNGERKILKTSDASQSYACWYSDVTHEVLPVESGYRCVLTYNLAIQPGFTQPAASALGSHKELLRKTLKVWLKEEHCRFSGFSTRFYALKHEYTQASISLPALKAEDFARVQAVRDLTAELPFVAFLALLEKGDQGFLHPDEDCETDDENVYDDSDLDDGPHYALEEVEETDYIVKSLHALDGATIAENFPLEMFIFLQEDPFLDLAVTRESFKGHTGNEGPRATHWYRRSAVVLIPHEGLADYLARCITGHAYHAPTHTCLFCMFDRIPLLIRGFPSKYKRRDIIKIMSSRTGVAAVADGEPRCDAWAEDLIRECDNL</sequence>
<dbReference type="VEuPathDB" id="FungiDB:PSTT_07797"/>
<keyword evidence="2" id="KW-1185">Reference proteome</keyword>
<name>A0A2S4V0Y3_9BASI</name>
<evidence type="ECO:0000313" key="1">
    <source>
        <dbReference type="EMBL" id="POW03189.1"/>
    </source>
</evidence>
<dbReference type="PANTHER" id="PTHR33099">
    <property type="entry name" value="FE2OG DIOXYGENASE DOMAIN-CONTAINING PROTEIN"/>
    <property type="match status" value="1"/>
</dbReference>
<dbReference type="PANTHER" id="PTHR33099:SF7">
    <property type="entry name" value="MYND-TYPE DOMAIN-CONTAINING PROTEIN"/>
    <property type="match status" value="1"/>
</dbReference>
<dbReference type="Pfam" id="PF13640">
    <property type="entry name" value="2OG-FeII_Oxy_3"/>
    <property type="match status" value="1"/>
</dbReference>
<dbReference type="Proteomes" id="UP000238274">
    <property type="component" value="Unassembled WGS sequence"/>
</dbReference>
<gene>
    <name evidence="1" type="ORF">PSHT_11757</name>
</gene>
<proteinExistence type="predicted"/>
<dbReference type="OrthoDB" id="2506106at2759"/>
<dbReference type="Gene3D" id="2.60.120.620">
    <property type="entry name" value="q2cbj1_9rhob like domain"/>
    <property type="match status" value="1"/>
</dbReference>
<protein>
    <submittedName>
        <fullName evidence="1">Uncharacterized protein</fullName>
    </submittedName>
</protein>
<dbReference type="InterPro" id="IPR044862">
    <property type="entry name" value="Pro_4_hyd_alph_FE2OG_OXY"/>
</dbReference>
<organism evidence="1 2">
    <name type="scientific">Puccinia striiformis</name>
    <dbReference type="NCBI Taxonomy" id="27350"/>
    <lineage>
        <taxon>Eukaryota</taxon>
        <taxon>Fungi</taxon>
        <taxon>Dikarya</taxon>
        <taxon>Basidiomycota</taxon>
        <taxon>Pucciniomycotina</taxon>
        <taxon>Pucciniomycetes</taxon>
        <taxon>Pucciniales</taxon>
        <taxon>Pucciniaceae</taxon>
        <taxon>Puccinia</taxon>
    </lineage>
</organism>
<reference evidence="2" key="2">
    <citation type="journal article" date="2018" name="BMC Genomics">
        <title>Genomic insights into host adaptation between the wheat stripe rust pathogen (Puccinia striiformis f. sp. tritici) and the barley stripe rust pathogen (Puccinia striiformis f. sp. hordei).</title>
        <authorList>
            <person name="Xia C."/>
            <person name="Wang M."/>
            <person name="Yin C."/>
            <person name="Cornejo O.E."/>
            <person name="Hulbert S.H."/>
            <person name="Chen X."/>
        </authorList>
    </citation>
    <scope>NUCLEOTIDE SEQUENCE [LARGE SCALE GENOMIC DNA]</scope>
    <source>
        <strain evidence="2">93TX-2</strain>
    </source>
</reference>
<dbReference type="EMBL" id="PKSM01000202">
    <property type="protein sequence ID" value="POW03189.1"/>
    <property type="molecule type" value="Genomic_DNA"/>
</dbReference>
<dbReference type="VEuPathDB" id="FungiDB:PSHT_11757"/>
<accession>A0A2S4V0Y3</accession>
<reference evidence="1 2" key="1">
    <citation type="submission" date="2017-12" db="EMBL/GenBank/DDBJ databases">
        <title>Gene loss provides genomic basis for host adaptation in cereal stripe rust fungi.</title>
        <authorList>
            <person name="Xia C."/>
        </authorList>
    </citation>
    <scope>NUCLEOTIDE SEQUENCE [LARGE SCALE GENOMIC DNA]</scope>
    <source>
        <strain evidence="1 2">93TX-2</strain>
    </source>
</reference>
<reference evidence="2" key="3">
    <citation type="journal article" date="2018" name="Mol. Plant Microbe Interact.">
        <title>Genome sequence resources for the wheat stripe rust pathogen (Puccinia striiformis f. sp. tritici) and the barley stripe rust pathogen (Puccinia striiformis f. sp. hordei).</title>
        <authorList>
            <person name="Xia C."/>
            <person name="Wang M."/>
            <person name="Yin C."/>
            <person name="Cornejo O.E."/>
            <person name="Hulbert S.H."/>
            <person name="Chen X."/>
        </authorList>
    </citation>
    <scope>NUCLEOTIDE SEQUENCE [LARGE SCALE GENOMIC DNA]</scope>
    <source>
        <strain evidence="2">93TX-2</strain>
    </source>
</reference>
<comment type="caution">
    <text evidence="1">The sequence shown here is derived from an EMBL/GenBank/DDBJ whole genome shotgun (WGS) entry which is preliminary data.</text>
</comment>